<organism evidence="1 2">
    <name type="scientific">Inconstantimicrobium mannanitabidum</name>
    <dbReference type="NCBI Taxonomy" id="1604901"/>
    <lineage>
        <taxon>Bacteria</taxon>
        <taxon>Bacillati</taxon>
        <taxon>Bacillota</taxon>
        <taxon>Clostridia</taxon>
        <taxon>Eubacteriales</taxon>
        <taxon>Clostridiaceae</taxon>
        <taxon>Inconstantimicrobium</taxon>
    </lineage>
</organism>
<gene>
    <name evidence="1" type="primary">cheB_2</name>
    <name evidence="1" type="ORF">rsdtw13_38270</name>
</gene>
<protein>
    <submittedName>
        <fullName evidence="1">Chemotaxis response regulator protein-glutamate methylesterase</fullName>
    </submittedName>
</protein>
<dbReference type="EMBL" id="BROD01000001">
    <property type="protein sequence ID" value="GKX68569.1"/>
    <property type="molecule type" value="Genomic_DNA"/>
</dbReference>
<name>A0ACB5RHM7_9CLOT</name>
<dbReference type="Proteomes" id="UP001058074">
    <property type="component" value="Unassembled WGS sequence"/>
</dbReference>
<evidence type="ECO:0000313" key="2">
    <source>
        <dbReference type="Proteomes" id="UP001058074"/>
    </source>
</evidence>
<evidence type="ECO:0000313" key="1">
    <source>
        <dbReference type="EMBL" id="GKX68569.1"/>
    </source>
</evidence>
<proteinExistence type="predicted"/>
<keyword evidence="2" id="KW-1185">Reference proteome</keyword>
<sequence length="344" mass="37580">MKRIKVIIVDDSLLFREVISRGISLEPSIEVVAKANDPFDARDKIIEFDPDVMICDVHMPKMDGIKFISKLMPQHPIPVIVVSTISNTVFDAMNAGAVDFVTKPDVQSARSVELFINELIEKVKVASTALISRAGNFNEKVQHTLGNHLNDYSKKVIAIGASTGGTEAIYSVLKAFPSKMPPIVIVQHIPPVFSRMFAERLNNSTNLNVKEAKNGDFLEDGQVLIAPGDRHMKIKRVGNRFKVECFEGEKVNGHCPSVDVLFESVAKEAGINAVGVILTGMGHDGAKGLFKMRKMGASTIGQDKNTSVVYGMPKVAFEIGAVEKQASLASIPQHVISVMRKENL</sequence>
<reference evidence="1" key="1">
    <citation type="journal article" date="2025" name="Int. J. Syst. Evol. Microbiol.">
        <title>Inconstantimicrobium mannanitabidum sp. nov., a novel member of the family Clostridiaceae isolated from anoxic soil under the treatment of reductive soil disinfestation.</title>
        <authorList>
            <person name="Ueki A."/>
            <person name="Tonouchi A."/>
            <person name="Honma S."/>
            <person name="Kaku N."/>
            <person name="Ueki K."/>
        </authorList>
    </citation>
    <scope>NUCLEOTIDE SEQUENCE</scope>
    <source>
        <strain evidence="1">TW13</strain>
    </source>
</reference>
<accession>A0ACB5RHM7</accession>
<comment type="caution">
    <text evidence="1">The sequence shown here is derived from an EMBL/GenBank/DDBJ whole genome shotgun (WGS) entry which is preliminary data.</text>
</comment>